<comment type="caution">
    <text evidence="1">The sequence shown here is derived from an EMBL/GenBank/DDBJ whole genome shotgun (WGS) entry which is preliminary data.</text>
</comment>
<accession>A0A7J8N8R1</accession>
<sequence>MTTQVGGILDIRSLGVGFENHVVFSPGLIHH</sequence>
<dbReference type="EMBL" id="JABEZX010000013">
    <property type="protein sequence ID" value="MBA0573232.1"/>
    <property type="molecule type" value="Genomic_DNA"/>
</dbReference>
<gene>
    <name evidence="1" type="ORF">Golob_000515</name>
</gene>
<protein>
    <submittedName>
        <fullName evidence="1">Uncharacterized protein</fullName>
    </submittedName>
</protein>
<evidence type="ECO:0000313" key="2">
    <source>
        <dbReference type="Proteomes" id="UP000593572"/>
    </source>
</evidence>
<evidence type="ECO:0000313" key="1">
    <source>
        <dbReference type="EMBL" id="MBA0573232.1"/>
    </source>
</evidence>
<reference evidence="1 2" key="1">
    <citation type="journal article" date="2019" name="Genome Biol. Evol.">
        <title>Insights into the evolution of the New World diploid cottons (Gossypium, subgenus Houzingenia) based on genome sequencing.</title>
        <authorList>
            <person name="Grover C.E."/>
            <person name="Arick M.A. 2nd"/>
            <person name="Thrash A."/>
            <person name="Conover J.L."/>
            <person name="Sanders W.S."/>
            <person name="Peterson D.G."/>
            <person name="Frelichowski J.E."/>
            <person name="Scheffler J.A."/>
            <person name="Scheffler B.E."/>
            <person name="Wendel J.F."/>
        </authorList>
    </citation>
    <scope>NUCLEOTIDE SEQUENCE [LARGE SCALE GENOMIC DNA]</scope>
    <source>
        <strain evidence="1">157</strain>
        <tissue evidence="1">Leaf</tissue>
    </source>
</reference>
<dbReference type="Proteomes" id="UP000593572">
    <property type="component" value="Unassembled WGS sequence"/>
</dbReference>
<dbReference type="AlphaFoldDB" id="A0A7J8N8R1"/>
<name>A0A7J8N8R1_9ROSI</name>
<proteinExistence type="predicted"/>
<keyword evidence="2" id="KW-1185">Reference proteome</keyword>
<organism evidence="1 2">
    <name type="scientific">Gossypium lobatum</name>
    <dbReference type="NCBI Taxonomy" id="34289"/>
    <lineage>
        <taxon>Eukaryota</taxon>
        <taxon>Viridiplantae</taxon>
        <taxon>Streptophyta</taxon>
        <taxon>Embryophyta</taxon>
        <taxon>Tracheophyta</taxon>
        <taxon>Spermatophyta</taxon>
        <taxon>Magnoliopsida</taxon>
        <taxon>eudicotyledons</taxon>
        <taxon>Gunneridae</taxon>
        <taxon>Pentapetalae</taxon>
        <taxon>rosids</taxon>
        <taxon>malvids</taxon>
        <taxon>Malvales</taxon>
        <taxon>Malvaceae</taxon>
        <taxon>Malvoideae</taxon>
        <taxon>Gossypium</taxon>
    </lineage>
</organism>